<reference evidence="1" key="2">
    <citation type="submission" date="2013-10" db="EMBL/GenBank/DDBJ databases">
        <authorList>
            <person name="Aslett M."/>
        </authorList>
    </citation>
    <scope>NUCLEOTIDE SEQUENCE [LARGE SCALE GENOMIC DNA]</scope>
    <source>
        <strain evidence="1">Houghton</strain>
    </source>
</reference>
<dbReference type="EMBL" id="HG693117">
    <property type="protein sequence ID" value="CDI84856.1"/>
    <property type="molecule type" value="Genomic_DNA"/>
</dbReference>
<dbReference type="AlphaFoldDB" id="U6GX55"/>
<keyword evidence="2" id="KW-1185">Reference proteome</keyword>
<protein>
    <submittedName>
        <fullName evidence="1">Uncharacterized protein</fullName>
    </submittedName>
</protein>
<name>U6GX55_9EIME</name>
<dbReference type="OrthoDB" id="10601513at2759"/>
<dbReference type="Proteomes" id="UP000018201">
    <property type="component" value="Unassembled WGS sequence"/>
</dbReference>
<dbReference type="VEuPathDB" id="ToxoDB:EPH_0013540"/>
<accession>U6GX55</accession>
<proteinExistence type="predicted"/>
<evidence type="ECO:0000313" key="1">
    <source>
        <dbReference type="EMBL" id="CDI84856.1"/>
    </source>
</evidence>
<reference evidence="1" key="1">
    <citation type="submission" date="2013-10" db="EMBL/GenBank/DDBJ databases">
        <title>Genomic analysis of the causative agents of coccidiosis in chickens.</title>
        <authorList>
            <person name="Reid A.J."/>
            <person name="Blake D."/>
            <person name="Billington K."/>
            <person name="Browne H."/>
            <person name="Dunn M."/>
            <person name="Hung S."/>
            <person name="Kawahara F."/>
            <person name="Miranda-Saavedra D."/>
            <person name="Mourier T."/>
            <person name="Nagra H."/>
            <person name="Otto T.D."/>
            <person name="Rawlings N."/>
            <person name="Sanchez A."/>
            <person name="Sanders M."/>
            <person name="Subramaniam C."/>
            <person name="Tay Y."/>
            <person name="Dear P."/>
            <person name="Doerig C."/>
            <person name="Gruber A."/>
            <person name="Parkinson J."/>
            <person name="Shirley M."/>
            <person name="Wan K.L."/>
            <person name="Berriman M."/>
            <person name="Tomley F."/>
            <person name="Pain A."/>
        </authorList>
    </citation>
    <scope>NUCLEOTIDE SEQUENCE [LARGE SCALE GENOMIC DNA]</scope>
    <source>
        <strain evidence="1">Houghton</strain>
    </source>
</reference>
<organism evidence="1 2">
    <name type="scientific">Eimeria praecox</name>
    <dbReference type="NCBI Taxonomy" id="51316"/>
    <lineage>
        <taxon>Eukaryota</taxon>
        <taxon>Sar</taxon>
        <taxon>Alveolata</taxon>
        <taxon>Apicomplexa</taxon>
        <taxon>Conoidasida</taxon>
        <taxon>Coccidia</taxon>
        <taxon>Eucoccidiorida</taxon>
        <taxon>Eimeriorina</taxon>
        <taxon>Eimeriidae</taxon>
        <taxon>Eimeria</taxon>
    </lineage>
</organism>
<gene>
    <name evidence="1" type="ORF">EPH_0013540</name>
</gene>
<evidence type="ECO:0000313" key="2">
    <source>
        <dbReference type="Proteomes" id="UP000018201"/>
    </source>
</evidence>
<sequence>MPEASKVENDLKAAKKNSGFLGMGVLLRGLMFVVAGQLEDLLQDKAFQEKVVKLVHRRVRDLSEVIQMAFKRYMVSEVICQSLEVVIDVAADLLNEKQDDLAHSIFEVVELDSLGRLSTFIEFSVWRLMKQLLDGEGALNVISDIMSQVGFMGAAKDTARAIWGWFFGGSKPPAAESE</sequence>